<name>A0A1I7NJ99_9BACT</name>
<dbReference type="SUPFAM" id="SSF56601">
    <property type="entry name" value="beta-lactamase/transpeptidase-like"/>
    <property type="match status" value="1"/>
</dbReference>
<keyword evidence="2" id="KW-0378">Hydrolase</keyword>
<dbReference type="Gene3D" id="3.40.710.10">
    <property type="entry name" value="DD-peptidase/beta-lactamase superfamily"/>
    <property type="match status" value="2"/>
</dbReference>
<dbReference type="NCBIfam" id="TIGR00666">
    <property type="entry name" value="PBP4"/>
    <property type="match status" value="1"/>
</dbReference>
<gene>
    <name evidence="3" type="ORF">SAMN05660895_2070</name>
</gene>
<dbReference type="STRING" id="1393122.SAMN05660895_2070"/>
<dbReference type="GO" id="GO:0004185">
    <property type="term" value="F:serine-type carboxypeptidase activity"/>
    <property type="evidence" value="ECO:0007669"/>
    <property type="project" value="InterPro"/>
</dbReference>
<reference evidence="4" key="1">
    <citation type="submission" date="2016-10" db="EMBL/GenBank/DDBJ databases">
        <authorList>
            <person name="Varghese N."/>
            <person name="Submissions S."/>
        </authorList>
    </citation>
    <scope>NUCLEOTIDE SEQUENCE [LARGE SCALE GENOMIC DNA]</scope>
    <source>
        <strain evidence="4">DSM 14807</strain>
    </source>
</reference>
<sequence length="489" mass="53875">MMRNRKYFVICCAIYLFFELALIPTYGQSQAFLQTWNRFRHIPELRHASISMVVMDASSGKIVFQYQPEIGLAPASCNKVFTAATALDRLGPAFRYQTLLAYSGRIRSHVLEGNLYLLGSGDPTLGSWRYPSTTSDSIWKRWIHALRQAGIERIQGDIVGVDHVFPTQAIPGGWVWEDIGNYYGAGCAGLNWHENQFDIALQPGKSVGDAARLAGVRNLPDAASGGQPMQIVNELLTGKAGSGDQAYVFFDLTRPVIFLRGTVPLDAAADFSISASVPDPVLYAAQQFQDTLLQAGIVVNGQSLAAHLHDSIPPIDLLTVLDTVYSPPLNKIVYWFLHRSINLYGEALLLTLSALEQKPASRETGLNMIHQFCNQLGIDETAVNTVDGSGLSPINRVTAHALATLLYQAQHKPWFADFFEALPVIHDIRMKDGYIAGVRSYAGYISDITGKSWVFAFMVNNFTGSSIQVRDAMWKVLDAIKKGHAFSAK</sequence>
<keyword evidence="3" id="KW-0121">Carboxypeptidase</keyword>
<dbReference type="PRINTS" id="PR00922">
    <property type="entry name" value="DADACBPTASE3"/>
</dbReference>
<dbReference type="Proteomes" id="UP000199537">
    <property type="component" value="Unassembled WGS sequence"/>
</dbReference>
<comment type="similarity">
    <text evidence="1">Belongs to the peptidase S13 family.</text>
</comment>
<dbReference type="Gene3D" id="3.50.80.20">
    <property type="entry name" value="D-Ala-D-Ala carboxypeptidase C, peptidase S13"/>
    <property type="match status" value="1"/>
</dbReference>
<dbReference type="EMBL" id="FPCJ01000001">
    <property type="protein sequence ID" value="SFV34714.1"/>
    <property type="molecule type" value="Genomic_DNA"/>
</dbReference>
<dbReference type="InterPro" id="IPR012338">
    <property type="entry name" value="Beta-lactam/transpept-like"/>
</dbReference>
<keyword evidence="3" id="KW-0645">Protease</keyword>
<accession>A0A1I7NJ99</accession>
<dbReference type="PANTHER" id="PTHR30023:SF0">
    <property type="entry name" value="PENICILLIN-SENSITIVE CARBOXYPEPTIDASE A"/>
    <property type="match status" value="1"/>
</dbReference>
<dbReference type="GO" id="GO:0006508">
    <property type="term" value="P:proteolysis"/>
    <property type="evidence" value="ECO:0007669"/>
    <property type="project" value="InterPro"/>
</dbReference>
<dbReference type="AlphaFoldDB" id="A0A1I7NJ99"/>
<evidence type="ECO:0000313" key="3">
    <source>
        <dbReference type="EMBL" id="SFV34714.1"/>
    </source>
</evidence>
<keyword evidence="4" id="KW-1185">Reference proteome</keyword>
<evidence type="ECO:0000256" key="1">
    <source>
        <dbReference type="ARBA" id="ARBA00006096"/>
    </source>
</evidence>
<dbReference type="RefSeq" id="WP_177224196.1">
    <property type="nucleotide sequence ID" value="NZ_FPCJ01000001.1"/>
</dbReference>
<organism evidence="3 4">
    <name type="scientific">Thermoflavifilum thermophilum</name>
    <dbReference type="NCBI Taxonomy" id="1393122"/>
    <lineage>
        <taxon>Bacteria</taxon>
        <taxon>Pseudomonadati</taxon>
        <taxon>Bacteroidota</taxon>
        <taxon>Chitinophagia</taxon>
        <taxon>Chitinophagales</taxon>
        <taxon>Chitinophagaceae</taxon>
        <taxon>Thermoflavifilum</taxon>
    </lineage>
</organism>
<dbReference type="PANTHER" id="PTHR30023">
    <property type="entry name" value="D-ALANYL-D-ALANINE CARBOXYPEPTIDASE"/>
    <property type="match status" value="1"/>
</dbReference>
<protein>
    <submittedName>
        <fullName evidence="3">D-alanyl-D-alanine carboxypeptidase / D-alanyl-D-alanine-endopeptidase (Penicillin-binding protein 4)</fullName>
    </submittedName>
</protein>
<dbReference type="GO" id="GO:0000270">
    <property type="term" value="P:peptidoglycan metabolic process"/>
    <property type="evidence" value="ECO:0007669"/>
    <property type="project" value="TreeGrafter"/>
</dbReference>
<evidence type="ECO:0000256" key="2">
    <source>
        <dbReference type="ARBA" id="ARBA00022801"/>
    </source>
</evidence>
<dbReference type="Pfam" id="PF02113">
    <property type="entry name" value="Peptidase_S13"/>
    <property type="match status" value="1"/>
</dbReference>
<proteinExistence type="inferred from homology"/>
<dbReference type="InterPro" id="IPR000667">
    <property type="entry name" value="Peptidase_S13"/>
</dbReference>
<evidence type="ECO:0000313" key="4">
    <source>
        <dbReference type="Proteomes" id="UP000199537"/>
    </source>
</evidence>